<keyword evidence="2" id="KW-0812">Transmembrane</keyword>
<dbReference type="EMBL" id="KN848063">
    <property type="protein sequence ID" value="KIY02981.1"/>
    <property type="molecule type" value="Genomic_DNA"/>
</dbReference>
<dbReference type="Proteomes" id="UP000053411">
    <property type="component" value="Unassembled WGS sequence"/>
</dbReference>
<dbReference type="OrthoDB" id="193478at2759"/>
<evidence type="ECO:0000256" key="1">
    <source>
        <dbReference type="SAM" id="MobiDB-lite"/>
    </source>
</evidence>
<dbReference type="InterPro" id="IPR018750">
    <property type="entry name" value="DUF2306_membrane"/>
</dbReference>
<dbReference type="STRING" id="1442371.A0A0D2HM88"/>
<reference evidence="3 4" key="1">
    <citation type="submission" date="2015-01" db="EMBL/GenBank/DDBJ databases">
        <title>The Genome Sequence of Fonsecaea multimorphosa CBS 102226.</title>
        <authorList>
            <consortium name="The Broad Institute Genomics Platform"/>
            <person name="Cuomo C."/>
            <person name="de Hoog S."/>
            <person name="Gorbushina A."/>
            <person name="Stielow B."/>
            <person name="Teixiera M."/>
            <person name="Abouelleil A."/>
            <person name="Chapman S.B."/>
            <person name="Priest M."/>
            <person name="Young S.K."/>
            <person name="Wortman J."/>
            <person name="Nusbaum C."/>
            <person name="Birren B."/>
        </authorList>
    </citation>
    <scope>NUCLEOTIDE SEQUENCE [LARGE SCALE GENOMIC DNA]</scope>
    <source>
        <strain evidence="3 4">CBS 102226</strain>
    </source>
</reference>
<keyword evidence="2" id="KW-1133">Transmembrane helix</keyword>
<evidence type="ECO:0000313" key="4">
    <source>
        <dbReference type="Proteomes" id="UP000053411"/>
    </source>
</evidence>
<feature type="compositionally biased region" description="Polar residues" evidence="1">
    <location>
        <begin position="353"/>
        <end position="362"/>
    </location>
</feature>
<sequence>MSVPSDVHKSSRHGHSPAANAGQLWVKFGRRTYHVFGFKRGYNFTLFIVLVGALMGFVLARFQYLNIDGIFLKKTIPGDAIHYQSGYKRIGIILHLACILPAGFLVCFQFVPATRHQFLLFHRLNGYTIILLLLTGTAGAFMVIPIAGGGSPSTQAGLGLLGTMTTLSVVLAYINIKRLQIDQHRAWMIRTWVYAGSIISVRLVQMAANTFIAQHQQGHWYDVQTCGDIWKQYTLYGAPPGAGNPTPYLYPECTAPNSSAPVVIKANVHGLGPEFVTASFHLTFGMSVWICLAVHAIGVETYLKLTPAESERLRLVSYERQVEAGFKHPGRAGLTVDRFGDVLARNDAIGHPSNPSQSSTEPKSAAARVDE</sequence>
<evidence type="ECO:0000313" key="3">
    <source>
        <dbReference type="EMBL" id="KIY02981.1"/>
    </source>
</evidence>
<feature type="transmembrane region" description="Helical" evidence="2">
    <location>
        <begin position="41"/>
        <end position="64"/>
    </location>
</feature>
<name>A0A0D2HM88_9EURO</name>
<organism evidence="3 4">
    <name type="scientific">Fonsecaea multimorphosa CBS 102226</name>
    <dbReference type="NCBI Taxonomy" id="1442371"/>
    <lineage>
        <taxon>Eukaryota</taxon>
        <taxon>Fungi</taxon>
        <taxon>Dikarya</taxon>
        <taxon>Ascomycota</taxon>
        <taxon>Pezizomycotina</taxon>
        <taxon>Eurotiomycetes</taxon>
        <taxon>Chaetothyriomycetidae</taxon>
        <taxon>Chaetothyriales</taxon>
        <taxon>Herpotrichiellaceae</taxon>
        <taxon>Fonsecaea</taxon>
    </lineage>
</organism>
<keyword evidence="2" id="KW-0472">Membrane</keyword>
<feature type="region of interest" description="Disordered" evidence="1">
    <location>
        <begin position="346"/>
        <end position="371"/>
    </location>
</feature>
<dbReference type="RefSeq" id="XP_016637103.1">
    <property type="nucleotide sequence ID" value="XM_016771964.1"/>
</dbReference>
<feature type="transmembrane region" description="Helical" evidence="2">
    <location>
        <begin position="92"/>
        <end position="112"/>
    </location>
</feature>
<proteinExistence type="predicted"/>
<evidence type="ECO:0000256" key="2">
    <source>
        <dbReference type="SAM" id="Phobius"/>
    </source>
</evidence>
<feature type="transmembrane region" description="Helical" evidence="2">
    <location>
        <begin position="156"/>
        <end position="176"/>
    </location>
</feature>
<dbReference type="VEuPathDB" id="FungiDB:Z520_01446"/>
<dbReference type="AlphaFoldDB" id="A0A0D2HM88"/>
<feature type="transmembrane region" description="Helical" evidence="2">
    <location>
        <begin position="124"/>
        <end position="144"/>
    </location>
</feature>
<dbReference type="Pfam" id="PF10067">
    <property type="entry name" value="DUF2306"/>
    <property type="match status" value="1"/>
</dbReference>
<protein>
    <submittedName>
        <fullName evidence="3">Uncharacterized protein</fullName>
    </submittedName>
</protein>
<dbReference type="GeneID" id="27707192"/>
<keyword evidence="4" id="KW-1185">Reference proteome</keyword>
<gene>
    <name evidence="3" type="ORF">Z520_01446</name>
</gene>
<accession>A0A0D2HM88</accession>